<comment type="caution">
    <text evidence="1">The sequence shown here is derived from an EMBL/GenBank/DDBJ whole genome shotgun (WGS) entry which is preliminary data.</text>
</comment>
<dbReference type="RefSeq" id="XP_028868580.1">
    <property type="nucleotide sequence ID" value="XM_029012747.1"/>
</dbReference>
<dbReference type="OrthoDB" id="365789at2759"/>
<accession>A0A2H6KH68</accession>
<keyword evidence="1" id="KW-0489">Methyltransferase</keyword>
<sequence length="364" mass="41659">MESFENFDSIATFFLLVCNLEVLTFKETFVTDEAHESLGTMVDNVVFYFTDACKRQMAKLQTSTDLRSAMASIQEKLITPIKVSGIRGVLQPLLLRAQQTYNNMEASLIKCVQREIATHIRGYDKKAFVKAMCDETQFEPDWEHDLLSHLGDKNLRGANLYPPVCFAVGIVLKNVDFIGGYRLNKLASEALDAMRASIVDAEYAFGKMCTLDKALVRINQDFFMMRHLPHVFVHMDEFYGIDSLSSIYGLYNTAERQFCAGVAGLLLGDFQSFTRKQIKHDHPAYEEKLAAATAQLTNKLPILKRRMEHQLPQKHFKRAFRRLKQSLQDIIMEYPKKFSFQPPTIPEEKDDGEAAEPCHHLIRL</sequence>
<dbReference type="Proteomes" id="UP000236319">
    <property type="component" value="Unassembled WGS sequence"/>
</dbReference>
<keyword evidence="1" id="KW-0808">Transferase</keyword>
<organism evidence="1 2">
    <name type="scientific">Babesia ovata</name>
    <dbReference type="NCBI Taxonomy" id="189622"/>
    <lineage>
        <taxon>Eukaryota</taxon>
        <taxon>Sar</taxon>
        <taxon>Alveolata</taxon>
        <taxon>Apicomplexa</taxon>
        <taxon>Aconoidasida</taxon>
        <taxon>Piroplasmida</taxon>
        <taxon>Babesiidae</taxon>
        <taxon>Babesia</taxon>
    </lineage>
</organism>
<dbReference type="VEuPathDB" id="PiroplasmaDB:BOVATA_038300"/>
<proteinExistence type="predicted"/>
<protein>
    <submittedName>
        <fullName evidence="1">3-methyl-2-oxobutanoate hydroxymethyltransferase, putative</fullName>
    </submittedName>
</protein>
<dbReference type="AlphaFoldDB" id="A0A2H6KH68"/>
<dbReference type="GO" id="GO:0008168">
    <property type="term" value="F:methyltransferase activity"/>
    <property type="evidence" value="ECO:0007669"/>
    <property type="project" value="UniProtKB-KW"/>
</dbReference>
<dbReference type="GO" id="GO:0032259">
    <property type="term" value="P:methylation"/>
    <property type="evidence" value="ECO:0007669"/>
    <property type="project" value="UniProtKB-KW"/>
</dbReference>
<reference evidence="1 2" key="1">
    <citation type="journal article" date="2017" name="BMC Genomics">
        <title>Whole-genome assembly of Babesia ovata and comparative genomics between closely related pathogens.</title>
        <authorList>
            <person name="Yamagishi J."/>
            <person name="Asada M."/>
            <person name="Hakimi H."/>
            <person name="Tanaka T.Q."/>
            <person name="Sugimoto C."/>
            <person name="Kawazu S."/>
        </authorList>
    </citation>
    <scope>NUCLEOTIDE SEQUENCE [LARGE SCALE GENOMIC DNA]</scope>
    <source>
        <strain evidence="1 2">Miyake</strain>
    </source>
</reference>
<name>A0A2H6KH68_9APIC</name>
<dbReference type="EMBL" id="BDSA01000004">
    <property type="protein sequence ID" value="GBE62337.1"/>
    <property type="molecule type" value="Genomic_DNA"/>
</dbReference>
<evidence type="ECO:0000313" key="1">
    <source>
        <dbReference type="EMBL" id="GBE62337.1"/>
    </source>
</evidence>
<gene>
    <name evidence="1" type="ORF">BOVATA_038300</name>
</gene>
<keyword evidence="2" id="KW-1185">Reference proteome</keyword>
<evidence type="ECO:0000313" key="2">
    <source>
        <dbReference type="Proteomes" id="UP000236319"/>
    </source>
</evidence>
<dbReference type="GeneID" id="39876107"/>